<dbReference type="Proteomes" id="UP000507962">
    <property type="component" value="Unassembled WGS sequence"/>
</dbReference>
<evidence type="ECO:0000313" key="2">
    <source>
        <dbReference type="Proteomes" id="UP000507962"/>
    </source>
</evidence>
<keyword evidence="2" id="KW-1185">Reference proteome</keyword>
<reference evidence="1 2" key="1">
    <citation type="submission" date="2019-03" db="EMBL/GenBank/DDBJ databases">
        <authorList>
            <person name="Nijsse B."/>
        </authorList>
    </citation>
    <scope>NUCLEOTIDE SEQUENCE [LARGE SCALE GENOMIC DNA]</scope>
    <source>
        <strain evidence="1">Desulfoluna butyratoxydans MSL71</strain>
    </source>
</reference>
<sequence length="102" mass="11759">MLFRLRSSGSSHSLTGFARVDYDFRDFIKIMSHPRFVLIASKGDQTKRGCILTVFCGAFFKKATRRRQIESYPFASFARYFVMCVNESFTTLSPALTFTFKV</sequence>
<dbReference type="AlphaFoldDB" id="A0A4U8YKK0"/>
<dbReference type="EMBL" id="CAADHO010000002">
    <property type="protein sequence ID" value="VFQ44060.1"/>
    <property type="molecule type" value="Genomic_DNA"/>
</dbReference>
<protein>
    <submittedName>
        <fullName evidence="1">Uncharacterized protein</fullName>
    </submittedName>
</protein>
<evidence type="ECO:0000313" key="1">
    <source>
        <dbReference type="EMBL" id="VFQ44060.1"/>
    </source>
</evidence>
<name>A0A4U8YKK0_9BACT</name>
<organism evidence="1 2">
    <name type="scientific">Desulfoluna butyratoxydans</name>
    <dbReference type="NCBI Taxonomy" id="231438"/>
    <lineage>
        <taxon>Bacteria</taxon>
        <taxon>Pseudomonadati</taxon>
        <taxon>Thermodesulfobacteriota</taxon>
        <taxon>Desulfobacteria</taxon>
        <taxon>Desulfobacterales</taxon>
        <taxon>Desulfolunaceae</taxon>
        <taxon>Desulfoluna</taxon>
    </lineage>
</organism>
<accession>A0A4U8YKK0</accession>
<proteinExistence type="predicted"/>
<gene>
    <name evidence="1" type="ORF">MSL71_17040</name>
</gene>